<dbReference type="EMBL" id="AB668539">
    <property type="protein sequence ID" value="BAK74745.1"/>
    <property type="molecule type" value="Genomic_DNA"/>
</dbReference>
<dbReference type="AlphaFoldDB" id="G1UJR7"/>
<dbReference type="AntiFam" id="ANF00010">
    <property type="entry name" value="tRNA translation"/>
</dbReference>
<name>G1UJR7_9MICO</name>
<proteinExistence type="predicted"/>
<feature type="non-terminal residue" evidence="1">
    <location>
        <position position="1"/>
    </location>
</feature>
<reference evidence="1" key="1">
    <citation type="submission" date="2011-08" db="EMBL/GenBank/DDBJ databases">
        <title>Diversity and distribution of N-acylhomoserine lactone (AHL)-degrading activity and AHL-degrading gene (aiiM) in genus Microbacterium.</title>
        <authorList>
            <person name="Wang W."/>
            <person name="Morohoshi T."/>
            <person name="Someya N."/>
            <person name="Ikeda T."/>
        </authorList>
    </citation>
    <scope>NUCLEOTIDE SEQUENCE</scope>
    <source>
        <strain evidence="1">StLB018</strain>
    </source>
</reference>
<organism evidence="1">
    <name type="scientific">Microbacterium sp. StLB018</name>
    <dbReference type="NCBI Taxonomy" id="1081039"/>
    <lineage>
        <taxon>Bacteria</taxon>
        <taxon>Bacillati</taxon>
        <taxon>Actinomycetota</taxon>
        <taxon>Actinomycetes</taxon>
        <taxon>Micrococcales</taxon>
        <taxon>Microbacteriaceae</taxon>
        <taxon>Microbacterium</taxon>
    </lineage>
</organism>
<sequence length="73" mass="7890">SKTTFADYSSVARRVSDGPHAVRGMTRPGGRPGRVSGSWRDSVVELSGPVAQLVARLVRIEEVRGSNPLRSTR</sequence>
<accession>G1UJR7</accession>
<evidence type="ECO:0000313" key="1">
    <source>
        <dbReference type="EMBL" id="BAK74745.1"/>
    </source>
</evidence>
<protein>
    <submittedName>
        <fullName evidence="1">Uncharacterized protein</fullName>
    </submittedName>
</protein>